<keyword evidence="3" id="KW-1185">Reference proteome</keyword>
<dbReference type="Proteomes" id="UP000829196">
    <property type="component" value="Unassembled WGS sequence"/>
</dbReference>
<proteinExistence type="predicted"/>
<evidence type="ECO:0000313" key="3">
    <source>
        <dbReference type="Proteomes" id="UP000829196"/>
    </source>
</evidence>
<gene>
    <name evidence="2" type="ORF">KFK09_017936</name>
</gene>
<evidence type="ECO:0000256" key="1">
    <source>
        <dbReference type="SAM" id="MobiDB-lite"/>
    </source>
</evidence>
<sequence length="63" mass="7277">MDFYNSTIDGSHKEFHRYADGRPTGKKSDDSYSLKPTCGYLQQQYGFYNSTIDNSQFNLVDHS</sequence>
<organism evidence="2 3">
    <name type="scientific">Dendrobium nobile</name>
    <name type="common">Orchid</name>
    <dbReference type="NCBI Taxonomy" id="94219"/>
    <lineage>
        <taxon>Eukaryota</taxon>
        <taxon>Viridiplantae</taxon>
        <taxon>Streptophyta</taxon>
        <taxon>Embryophyta</taxon>
        <taxon>Tracheophyta</taxon>
        <taxon>Spermatophyta</taxon>
        <taxon>Magnoliopsida</taxon>
        <taxon>Liliopsida</taxon>
        <taxon>Asparagales</taxon>
        <taxon>Orchidaceae</taxon>
        <taxon>Epidendroideae</taxon>
        <taxon>Malaxideae</taxon>
        <taxon>Dendrobiinae</taxon>
        <taxon>Dendrobium</taxon>
    </lineage>
</organism>
<feature type="region of interest" description="Disordered" evidence="1">
    <location>
        <begin position="1"/>
        <end position="32"/>
    </location>
</feature>
<feature type="compositionally biased region" description="Basic and acidic residues" evidence="1">
    <location>
        <begin position="10"/>
        <end position="20"/>
    </location>
</feature>
<name>A0A8T3AUG8_DENNO</name>
<protein>
    <submittedName>
        <fullName evidence="2">Uncharacterized protein</fullName>
    </submittedName>
</protein>
<dbReference type="EMBL" id="JAGYWB010000013">
    <property type="protein sequence ID" value="KAI0499728.1"/>
    <property type="molecule type" value="Genomic_DNA"/>
</dbReference>
<comment type="caution">
    <text evidence="2">The sequence shown here is derived from an EMBL/GenBank/DDBJ whole genome shotgun (WGS) entry which is preliminary data.</text>
</comment>
<dbReference type="AlphaFoldDB" id="A0A8T3AUG8"/>
<evidence type="ECO:0000313" key="2">
    <source>
        <dbReference type="EMBL" id="KAI0499728.1"/>
    </source>
</evidence>
<accession>A0A8T3AUG8</accession>
<reference evidence="2" key="1">
    <citation type="journal article" date="2022" name="Front. Genet.">
        <title>Chromosome-Scale Assembly of the Dendrobium nobile Genome Provides Insights Into the Molecular Mechanism of the Biosynthesis of the Medicinal Active Ingredient of Dendrobium.</title>
        <authorList>
            <person name="Xu Q."/>
            <person name="Niu S.-C."/>
            <person name="Li K.-L."/>
            <person name="Zheng P.-J."/>
            <person name="Zhang X.-J."/>
            <person name="Jia Y."/>
            <person name="Liu Y."/>
            <person name="Niu Y.-X."/>
            <person name="Yu L.-H."/>
            <person name="Chen D.-F."/>
            <person name="Zhang G.-Q."/>
        </authorList>
    </citation>
    <scope>NUCLEOTIDE SEQUENCE</scope>
    <source>
        <tissue evidence="2">Leaf</tissue>
    </source>
</reference>